<dbReference type="GO" id="GO:0016020">
    <property type="term" value="C:membrane"/>
    <property type="evidence" value="ECO:0007669"/>
    <property type="project" value="UniProtKB-UniRule"/>
</dbReference>
<evidence type="ECO:0000313" key="6">
    <source>
        <dbReference type="Proteomes" id="UP000287563"/>
    </source>
</evidence>
<keyword evidence="1 3" id="KW-0472">Membrane</keyword>
<dbReference type="NCBIfam" id="NF038228">
    <property type="entry name" value="IcmH_DotU_IVB"/>
    <property type="match status" value="1"/>
</dbReference>
<dbReference type="InterPro" id="IPR006665">
    <property type="entry name" value="OmpA-like"/>
</dbReference>
<dbReference type="Gene3D" id="3.30.1330.60">
    <property type="entry name" value="OmpA-like domain"/>
    <property type="match status" value="1"/>
</dbReference>
<evidence type="ECO:0000256" key="3">
    <source>
        <dbReference type="SAM" id="Phobius"/>
    </source>
</evidence>
<dbReference type="Pfam" id="PF00691">
    <property type="entry name" value="OmpA"/>
    <property type="match status" value="1"/>
</dbReference>
<feature type="transmembrane region" description="Helical" evidence="3">
    <location>
        <begin position="237"/>
        <end position="257"/>
    </location>
</feature>
<dbReference type="RefSeq" id="WP_128782535.1">
    <property type="nucleotide sequence ID" value="NZ_RJLM01000001.1"/>
</dbReference>
<protein>
    <submittedName>
        <fullName evidence="5">Type VI secretion system protein TssL</fullName>
    </submittedName>
</protein>
<dbReference type="PANTHER" id="PTHR38033:SF1">
    <property type="entry name" value="DOTU FAMILY TYPE IV_VI SECRETION SYSTEM PROTEIN"/>
    <property type="match status" value="1"/>
</dbReference>
<dbReference type="Pfam" id="PF09850">
    <property type="entry name" value="DotU"/>
    <property type="match status" value="1"/>
</dbReference>
<evidence type="ECO:0000259" key="4">
    <source>
        <dbReference type="PROSITE" id="PS51123"/>
    </source>
</evidence>
<proteinExistence type="predicted"/>
<dbReference type="AlphaFoldDB" id="A0A3S3RJR4"/>
<evidence type="ECO:0000313" key="5">
    <source>
        <dbReference type="EMBL" id="RWX57228.1"/>
    </source>
</evidence>
<feature type="region of interest" description="Disordered" evidence="2">
    <location>
        <begin position="403"/>
        <end position="422"/>
    </location>
</feature>
<feature type="compositionally biased region" description="Basic and acidic residues" evidence="2">
    <location>
        <begin position="403"/>
        <end position="419"/>
    </location>
</feature>
<dbReference type="PROSITE" id="PS51123">
    <property type="entry name" value="OMPA_2"/>
    <property type="match status" value="1"/>
</dbReference>
<feature type="domain" description="OmpA-like" evidence="4">
    <location>
        <begin position="315"/>
        <end position="435"/>
    </location>
</feature>
<organism evidence="5 6">
    <name type="scientific">Photobacterium chitinilyticum</name>
    <dbReference type="NCBI Taxonomy" id="2485123"/>
    <lineage>
        <taxon>Bacteria</taxon>
        <taxon>Pseudomonadati</taxon>
        <taxon>Pseudomonadota</taxon>
        <taxon>Gammaproteobacteria</taxon>
        <taxon>Vibrionales</taxon>
        <taxon>Vibrionaceae</taxon>
        <taxon>Photobacterium</taxon>
    </lineage>
</organism>
<dbReference type="OrthoDB" id="345640at2"/>
<accession>A0A3S3RJR4</accession>
<keyword evidence="3" id="KW-0812">Transmembrane</keyword>
<gene>
    <name evidence="5" type="primary">tssL</name>
    <name evidence="5" type="ORF">EDI28_04130</name>
</gene>
<sequence length="435" mass="48211">MSEATFIKPRPGGRGKTAEAKNAAKPDHAHTAEQTVVLTKIKTGNQFSGLMPLGDNPLIEEAGSLLSLVGQIRSTADHSDVSFFQQCCIDLVHDYEARLRHLSIASEKTEAARYCICSFIDETVLNTVWGEQSNWSTESLLSTFHAETFGGEYFYTLLDSALTEPQANSQLLELQYLCLSLGFVGKMRVEERGIEKLETYREKIYQALLSLQGEVETDLSPAWSASVIHGTEPKNGIPLWVLVSVIAAMTLAIYMAFSYTINTQSNLTFNAINTLVRWEPKEAIAQPSSAPDSLYLQQLLQSEVERGVLELVELPDRVRVIIKSSELFLSGSAEVQEALIPLLSKVARTLESTRGRILITGHTDDQPIFTSRYPSNWHLSLARATAVANSMALGTDLHGRLWPEGLGDSKPRKPNDSPDNRASNRRVEIDLLYLQ</sequence>
<dbReference type="NCBIfam" id="TIGR03349">
    <property type="entry name" value="IV_VI_DotU"/>
    <property type="match status" value="1"/>
</dbReference>
<keyword evidence="6" id="KW-1185">Reference proteome</keyword>
<dbReference type="EMBL" id="RJLM01000001">
    <property type="protein sequence ID" value="RWX57228.1"/>
    <property type="molecule type" value="Genomic_DNA"/>
</dbReference>
<dbReference type="InterPro" id="IPR017733">
    <property type="entry name" value="OmpA-like_dom_proteobacteria"/>
</dbReference>
<dbReference type="InterPro" id="IPR038522">
    <property type="entry name" value="T4/T6SS_DotU_sf"/>
</dbReference>
<evidence type="ECO:0000256" key="2">
    <source>
        <dbReference type="SAM" id="MobiDB-lite"/>
    </source>
</evidence>
<dbReference type="PANTHER" id="PTHR38033">
    <property type="entry name" value="MEMBRANE PROTEIN-RELATED"/>
    <property type="match status" value="1"/>
</dbReference>
<keyword evidence="3" id="KW-1133">Transmembrane helix</keyword>
<feature type="compositionally biased region" description="Basic and acidic residues" evidence="2">
    <location>
        <begin position="16"/>
        <end position="30"/>
    </location>
</feature>
<reference evidence="5 6" key="1">
    <citation type="submission" date="2018-11" db="EMBL/GenBank/DDBJ databases">
        <title>Photobacterium sp. BEI247 sp. nov., a marine bacterium isolated from Yongle Blue Hole in the South China Sea.</title>
        <authorList>
            <person name="Wang X."/>
        </authorList>
    </citation>
    <scope>NUCLEOTIDE SEQUENCE [LARGE SCALE GENOMIC DNA]</scope>
    <source>
        <strain evidence="6">BEI247</strain>
    </source>
</reference>
<feature type="region of interest" description="Disordered" evidence="2">
    <location>
        <begin position="1"/>
        <end position="30"/>
    </location>
</feature>
<evidence type="ECO:0000256" key="1">
    <source>
        <dbReference type="PROSITE-ProRule" id="PRU00473"/>
    </source>
</evidence>
<dbReference type="InterPro" id="IPR017732">
    <property type="entry name" value="T4/T6SS_DotU"/>
</dbReference>
<dbReference type="InterPro" id="IPR036737">
    <property type="entry name" value="OmpA-like_sf"/>
</dbReference>
<name>A0A3S3RJR4_9GAMM</name>
<comment type="caution">
    <text evidence="5">The sequence shown here is derived from an EMBL/GenBank/DDBJ whole genome shotgun (WGS) entry which is preliminary data.</text>
</comment>
<dbReference type="Gene3D" id="1.25.40.590">
    <property type="entry name" value="Type IV / VI secretion system, DotU"/>
    <property type="match status" value="1"/>
</dbReference>
<dbReference type="SUPFAM" id="SSF103088">
    <property type="entry name" value="OmpA-like"/>
    <property type="match status" value="1"/>
</dbReference>
<dbReference type="CDD" id="cd07185">
    <property type="entry name" value="OmpA_C-like"/>
    <property type="match status" value="1"/>
</dbReference>
<dbReference type="Proteomes" id="UP000287563">
    <property type="component" value="Unassembled WGS sequence"/>
</dbReference>
<dbReference type="NCBIfam" id="TIGR03350">
    <property type="entry name" value="type_VI_ompA"/>
    <property type="match status" value="1"/>
</dbReference>